<keyword evidence="6" id="KW-1185">Reference proteome</keyword>
<dbReference type="GO" id="GO:0030170">
    <property type="term" value="F:pyridoxal phosphate binding"/>
    <property type="evidence" value="ECO:0007669"/>
    <property type="project" value="InterPro"/>
</dbReference>
<dbReference type="GO" id="GO:0005737">
    <property type="term" value="C:cytoplasm"/>
    <property type="evidence" value="ECO:0007669"/>
    <property type="project" value="TreeGrafter"/>
</dbReference>
<feature type="modified residue" description="N6-(pyridoxal phosphate)lysine" evidence="3">
    <location>
        <position position="252"/>
    </location>
</feature>
<evidence type="ECO:0000256" key="2">
    <source>
        <dbReference type="ARBA" id="ARBA00022898"/>
    </source>
</evidence>
<dbReference type="InterPro" id="IPR039429">
    <property type="entry name" value="SHMT-like_dom"/>
</dbReference>
<keyword evidence="5" id="KW-0032">Aminotransferase</keyword>
<evidence type="ECO:0000313" key="6">
    <source>
        <dbReference type="Proteomes" id="UP000321832"/>
    </source>
</evidence>
<reference evidence="5 6" key="1">
    <citation type="submission" date="2019-08" db="EMBL/GenBank/DDBJ databases">
        <authorList>
            <person name="Khan S.A."/>
            <person name="Jeon C.O."/>
            <person name="Jeong S.E."/>
        </authorList>
    </citation>
    <scope>NUCLEOTIDE SEQUENCE [LARGE SCALE GENOMIC DNA]</scope>
    <source>
        <strain evidence="6">IMCC1728</strain>
    </source>
</reference>
<dbReference type="Gene3D" id="3.40.640.10">
    <property type="entry name" value="Type I PLP-dependent aspartate aminotransferase-like (Major domain)"/>
    <property type="match status" value="1"/>
</dbReference>
<dbReference type="GO" id="GO:0008483">
    <property type="term" value="F:transaminase activity"/>
    <property type="evidence" value="ECO:0007669"/>
    <property type="project" value="UniProtKB-KW"/>
</dbReference>
<name>A0A5C6U5I0_9BURK</name>
<evidence type="ECO:0000256" key="3">
    <source>
        <dbReference type="PIRSR" id="PIRSR000412-50"/>
    </source>
</evidence>
<accession>A0A5C6U5I0</accession>
<dbReference type="Proteomes" id="UP000321832">
    <property type="component" value="Unassembled WGS sequence"/>
</dbReference>
<dbReference type="InterPro" id="IPR015421">
    <property type="entry name" value="PyrdxlP-dep_Trfase_major"/>
</dbReference>
<dbReference type="PIRSF" id="PIRSF000412">
    <property type="entry name" value="SHMT"/>
    <property type="match status" value="1"/>
</dbReference>
<feature type="domain" description="Serine hydroxymethyltransferase-like" evidence="4">
    <location>
        <begin position="35"/>
        <end position="406"/>
    </location>
</feature>
<dbReference type="PANTHER" id="PTHR11680:SF35">
    <property type="entry name" value="SERINE HYDROXYMETHYLTRANSFERASE 1"/>
    <property type="match status" value="1"/>
</dbReference>
<proteinExistence type="predicted"/>
<gene>
    <name evidence="5" type="ORF">FSC37_21965</name>
</gene>
<dbReference type="PANTHER" id="PTHR11680">
    <property type="entry name" value="SERINE HYDROXYMETHYLTRANSFERASE"/>
    <property type="match status" value="1"/>
</dbReference>
<dbReference type="InterPro" id="IPR049943">
    <property type="entry name" value="Ser_HO-MeTrfase-like"/>
</dbReference>
<evidence type="ECO:0000313" key="5">
    <source>
        <dbReference type="EMBL" id="TXC67391.1"/>
    </source>
</evidence>
<dbReference type="SUPFAM" id="SSF53383">
    <property type="entry name" value="PLP-dependent transferases"/>
    <property type="match status" value="1"/>
</dbReference>
<keyword evidence="5" id="KW-0808">Transferase</keyword>
<dbReference type="InterPro" id="IPR001085">
    <property type="entry name" value="Ser_HO-MeTrfase"/>
</dbReference>
<dbReference type="GO" id="GO:0035999">
    <property type="term" value="P:tetrahydrofolate interconversion"/>
    <property type="evidence" value="ECO:0007669"/>
    <property type="project" value="InterPro"/>
</dbReference>
<dbReference type="InterPro" id="IPR015422">
    <property type="entry name" value="PyrdxlP-dep_Trfase_small"/>
</dbReference>
<comment type="cofactor">
    <cofactor evidence="1 3">
        <name>pyridoxal 5'-phosphate</name>
        <dbReference type="ChEBI" id="CHEBI:597326"/>
    </cofactor>
</comment>
<sequence>MLERRPWVPAACEDLVQSIATQTAAQDSEGIFHEIARLVAENRRIHDQHGINLNPASNVMNPKAEAMMASGLGSRASLGYPGGKYEMGLEAIERIEVICAELAAEIFEARFAEVRVASGALANLYVFMATCQPGDTIIAPPAEIGGHVTHHGAGAAGLYGLKTVPAPVLADGYTVDVAALRALAREVKPKLITAGGSLNLFPHPVSAMREVADEVGAKLLFDAAHLSGMVAGRTWANPLAQGAHVMTMSTYKSLGGPPGGLVVGHDAGIAERIDAIAYPGLTANFDAGKVAALAVTLADWKTHGSAYAHAMCDTARALAQALQREGLPVYAMARGATTSHQFAVEAARWGGGQAAAKRMARAGLLACGIGLPIAPVEGDVNGLRLGVPEIVRLGMAAEHMGELGALIARALGDRPEAVAREVAAFRQRFRELHYIN</sequence>
<dbReference type="EMBL" id="VOPW01000001">
    <property type="protein sequence ID" value="TXC67391.1"/>
    <property type="molecule type" value="Genomic_DNA"/>
</dbReference>
<protein>
    <submittedName>
        <fullName evidence="5">Aminotransferase class I/II-fold pyridoxal phosphate-dependent enzyme</fullName>
    </submittedName>
</protein>
<organism evidence="5 6">
    <name type="scientific">Piscinibacter aquaticus</name>
    <dbReference type="NCBI Taxonomy" id="392597"/>
    <lineage>
        <taxon>Bacteria</taxon>
        <taxon>Pseudomonadati</taxon>
        <taxon>Pseudomonadota</taxon>
        <taxon>Betaproteobacteria</taxon>
        <taxon>Burkholderiales</taxon>
        <taxon>Sphaerotilaceae</taxon>
        <taxon>Piscinibacter</taxon>
    </lineage>
</organism>
<dbReference type="Pfam" id="PF00464">
    <property type="entry name" value="SHMT"/>
    <property type="match status" value="1"/>
</dbReference>
<dbReference type="GO" id="GO:0019264">
    <property type="term" value="P:glycine biosynthetic process from serine"/>
    <property type="evidence" value="ECO:0007669"/>
    <property type="project" value="InterPro"/>
</dbReference>
<evidence type="ECO:0000256" key="1">
    <source>
        <dbReference type="ARBA" id="ARBA00001933"/>
    </source>
</evidence>
<evidence type="ECO:0000259" key="4">
    <source>
        <dbReference type="Pfam" id="PF00464"/>
    </source>
</evidence>
<comment type="caution">
    <text evidence="5">The sequence shown here is derived from an EMBL/GenBank/DDBJ whole genome shotgun (WGS) entry which is preliminary data.</text>
</comment>
<keyword evidence="2 3" id="KW-0663">Pyridoxal phosphate</keyword>
<dbReference type="AlphaFoldDB" id="A0A5C6U5I0"/>
<dbReference type="GO" id="GO:0004372">
    <property type="term" value="F:glycine hydroxymethyltransferase activity"/>
    <property type="evidence" value="ECO:0007669"/>
    <property type="project" value="InterPro"/>
</dbReference>
<dbReference type="Gene3D" id="3.90.1150.10">
    <property type="entry name" value="Aspartate Aminotransferase, domain 1"/>
    <property type="match status" value="1"/>
</dbReference>
<dbReference type="InterPro" id="IPR015424">
    <property type="entry name" value="PyrdxlP-dep_Trfase"/>
</dbReference>